<evidence type="ECO:0000313" key="1">
    <source>
        <dbReference type="EMBL" id="KAJ8765155.1"/>
    </source>
</evidence>
<dbReference type="EMBL" id="JAIWQS010000005">
    <property type="protein sequence ID" value="KAJ8765155.1"/>
    <property type="molecule type" value="Genomic_DNA"/>
</dbReference>
<proteinExistence type="predicted"/>
<sequence>MNVCWTRRNLFVNQNRLPKMFILKKINITREEISTCGFKWYLDCTDLWKSILSNTSYLFHPPAHKSDRRRSEVGCFVNVVSCINWTYLSSDDSSVESLPLVIRWL</sequence>
<organism evidence="1 2">
    <name type="scientific">Erythroxylum novogranatense</name>
    <dbReference type="NCBI Taxonomy" id="1862640"/>
    <lineage>
        <taxon>Eukaryota</taxon>
        <taxon>Viridiplantae</taxon>
        <taxon>Streptophyta</taxon>
        <taxon>Embryophyta</taxon>
        <taxon>Tracheophyta</taxon>
        <taxon>Spermatophyta</taxon>
        <taxon>Magnoliopsida</taxon>
        <taxon>eudicotyledons</taxon>
        <taxon>Gunneridae</taxon>
        <taxon>Pentapetalae</taxon>
        <taxon>rosids</taxon>
        <taxon>fabids</taxon>
        <taxon>Malpighiales</taxon>
        <taxon>Erythroxylaceae</taxon>
        <taxon>Erythroxylum</taxon>
    </lineage>
</organism>
<accession>A0AAV8TFX2</accession>
<keyword evidence="2" id="KW-1185">Reference proteome</keyword>
<comment type="caution">
    <text evidence="1">The sequence shown here is derived from an EMBL/GenBank/DDBJ whole genome shotgun (WGS) entry which is preliminary data.</text>
</comment>
<dbReference type="Proteomes" id="UP001159364">
    <property type="component" value="Linkage Group LG05"/>
</dbReference>
<protein>
    <submittedName>
        <fullName evidence="1">Uncharacterized protein</fullName>
    </submittedName>
</protein>
<evidence type="ECO:0000313" key="2">
    <source>
        <dbReference type="Proteomes" id="UP001159364"/>
    </source>
</evidence>
<dbReference type="AlphaFoldDB" id="A0AAV8TFX2"/>
<reference evidence="1 2" key="1">
    <citation type="submission" date="2021-09" db="EMBL/GenBank/DDBJ databases">
        <title>Genomic insights and catalytic innovation underlie evolution of tropane alkaloids biosynthesis.</title>
        <authorList>
            <person name="Wang Y.-J."/>
            <person name="Tian T."/>
            <person name="Huang J.-P."/>
            <person name="Huang S.-X."/>
        </authorList>
    </citation>
    <scope>NUCLEOTIDE SEQUENCE [LARGE SCALE GENOMIC DNA]</scope>
    <source>
        <strain evidence="1">KIB-2018</strain>
        <tissue evidence="1">Leaf</tissue>
    </source>
</reference>
<gene>
    <name evidence="1" type="ORF">K2173_010646</name>
</gene>
<name>A0AAV8TFX2_9ROSI</name>